<organism evidence="1 2">
    <name type="scientific">Eumeta variegata</name>
    <name type="common">Bagworm moth</name>
    <name type="synonym">Eumeta japonica</name>
    <dbReference type="NCBI Taxonomy" id="151549"/>
    <lineage>
        <taxon>Eukaryota</taxon>
        <taxon>Metazoa</taxon>
        <taxon>Ecdysozoa</taxon>
        <taxon>Arthropoda</taxon>
        <taxon>Hexapoda</taxon>
        <taxon>Insecta</taxon>
        <taxon>Pterygota</taxon>
        <taxon>Neoptera</taxon>
        <taxon>Endopterygota</taxon>
        <taxon>Lepidoptera</taxon>
        <taxon>Glossata</taxon>
        <taxon>Ditrysia</taxon>
        <taxon>Tineoidea</taxon>
        <taxon>Psychidae</taxon>
        <taxon>Oiketicinae</taxon>
        <taxon>Eumeta</taxon>
    </lineage>
</organism>
<evidence type="ECO:0000313" key="2">
    <source>
        <dbReference type="Proteomes" id="UP000299102"/>
    </source>
</evidence>
<proteinExistence type="predicted"/>
<comment type="caution">
    <text evidence="1">The sequence shown here is derived from an EMBL/GenBank/DDBJ whole genome shotgun (WGS) entry which is preliminary data.</text>
</comment>
<name>A0A4C1TFG1_EUMVA</name>
<dbReference type="AlphaFoldDB" id="A0A4C1TFG1"/>
<evidence type="ECO:0000313" key="1">
    <source>
        <dbReference type="EMBL" id="GBP12946.1"/>
    </source>
</evidence>
<keyword evidence="2" id="KW-1185">Reference proteome</keyword>
<protein>
    <submittedName>
        <fullName evidence="1">Uncharacterized protein</fullName>
    </submittedName>
</protein>
<dbReference type="EMBL" id="BGZK01000054">
    <property type="protein sequence ID" value="GBP12946.1"/>
    <property type="molecule type" value="Genomic_DNA"/>
</dbReference>
<sequence length="90" mass="9765">MHSIIPPAEIGMITILLPRPEAVPQRELRGFSAAAINRLKYKLGGVIFRRWPSGRRLQSADHVEMSGSAVAIASTVVGTKCFIARHAAKS</sequence>
<reference evidence="1 2" key="1">
    <citation type="journal article" date="2019" name="Commun. Biol.">
        <title>The bagworm genome reveals a unique fibroin gene that provides high tensile strength.</title>
        <authorList>
            <person name="Kono N."/>
            <person name="Nakamura H."/>
            <person name="Ohtoshi R."/>
            <person name="Tomita M."/>
            <person name="Numata K."/>
            <person name="Arakawa K."/>
        </authorList>
    </citation>
    <scope>NUCLEOTIDE SEQUENCE [LARGE SCALE GENOMIC DNA]</scope>
</reference>
<gene>
    <name evidence="1" type="ORF">EVAR_79292_1</name>
</gene>
<accession>A0A4C1TFG1</accession>
<dbReference type="Proteomes" id="UP000299102">
    <property type="component" value="Unassembled WGS sequence"/>
</dbReference>